<sequence>MKHLTAYGDSIVAGYGAPLGHGFVPQLATLLAQKRKSVALPFFNLGQSGMTTFALQSALIYNEAFAESLVDAASICLLIGGDDLIDDLPILLSQNEKEIELALTSSKFEYMKTLIEMKKRTTTPIAVGTIYNPYPATDLAETVVRLYNDLVVIPSAHAVGALIAPIYSAFSGKQPILIEGYSGGIAGKPGRQGVTFPIHPNARGHQVIAEVFASVLP</sequence>
<gene>
    <name evidence="2" type="ORF">BM613_05850</name>
</gene>
<accession>A0A2U3D9I1</accession>
<evidence type="ECO:0000313" key="2">
    <source>
        <dbReference type="EMBL" id="PWI57934.1"/>
    </source>
</evidence>
<evidence type="ECO:0000313" key="3">
    <source>
        <dbReference type="Proteomes" id="UP000245380"/>
    </source>
</evidence>
<reference evidence="2 3" key="1">
    <citation type="submission" date="2016-11" db="EMBL/GenBank/DDBJ databases">
        <title>Comparative genomics of Acidibacillus ferroxidans species.</title>
        <authorList>
            <person name="Oliveira G."/>
            <person name="Nunes G."/>
            <person name="Oliveira R."/>
            <person name="Araujo F."/>
            <person name="Salim A."/>
            <person name="Scholte L."/>
            <person name="Morais D."/>
            <person name="Nancucheo I."/>
            <person name="Johnson D.B."/>
            <person name="Grail B."/>
            <person name="Bittencourt J."/>
            <person name="Valadares R."/>
        </authorList>
    </citation>
    <scope>NUCLEOTIDE SEQUENCE [LARGE SCALE GENOMIC DNA]</scope>
    <source>
        <strain evidence="2 3">Y002</strain>
    </source>
</reference>
<dbReference type="RefSeq" id="WP_219930642.1">
    <property type="nucleotide sequence ID" value="NZ_MPDK01000007.1"/>
</dbReference>
<evidence type="ECO:0000259" key="1">
    <source>
        <dbReference type="Pfam" id="PF13472"/>
    </source>
</evidence>
<name>A0A2U3D9I1_SULT2</name>
<dbReference type="Gene3D" id="3.40.50.1110">
    <property type="entry name" value="SGNH hydrolase"/>
    <property type="match status" value="1"/>
</dbReference>
<dbReference type="InterPro" id="IPR013830">
    <property type="entry name" value="SGNH_hydro"/>
</dbReference>
<proteinExistence type="predicted"/>
<dbReference type="EMBL" id="MPDK01000007">
    <property type="protein sequence ID" value="PWI57934.1"/>
    <property type="molecule type" value="Genomic_DNA"/>
</dbReference>
<protein>
    <recommendedName>
        <fullName evidence="1">SGNH hydrolase-type esterase domain-containing protein</fullName>
    </recommendedName>
</protein>
<dbReference type="Proteomes" id="UP000245380">
    <property type="component" value="Unassembled WGS sequence"/>
</dbReference>
<dbReference type="InterPro" id="IPR036514">
    <property type="entry name" value="SGNH_hydro_sf"/>
</dbReference>
<dbReference type="CDD" id="cd00229">
    <property type="entry name" value="SGNH_hydrolase"/>
    <property type="match status" value="1"/>
</dbReference>
<feature type="domain" description="SGNH hydrolase-type esterase" evidence="1">
    <location>
        <begin position="6"/>
        <end position="207"/>
    </location>
</feature>
<dbReference type="Pfam" id="PF13472">
    <property type="entry name" value="Lipase_GDSL_2"/>
    <property type="match status" value="1"/>
</dbReference>
<organism evidence="2 3">
    <name type="scientific">Sulfoacidibacillus thermotolerans</name>
    <name type="common">Acidibacillus sulfuroxidans</name>
    <dbReference type="NCBI Taxonomy" id="1765684"/>
    <lineage>
        <taxon>Bacteria</taxon>
        <taxon>Bacillati</taxon>
        <taxon>Bacillota</taxon>
        <taxon>Bacilli</taxon>
        <taxon>Bacillales</taxon>
        <taxon>Alicyclobacillaceae</taxon>
        <taxon>Sulfoacidibacillus</taxon>
    </lineage>
</organism>
<comment type="caution">
    <text evidence="2">The sequence shown here is derived from an EMBL/GenBank/DDBJ whole genome shotgun (WGS) entry which is preliminary data.</text>
</comment>
<dbReference type="SUPFAM" id="SSF52266">
    <property type="entry name" value="SGNH hydrolase"/>
    <property type="match status" value="1"/>
</dbReference>
<keyword evidence="3" id="KW-1185">Reference proteome</keyword>
<dbReference type="AlphaFoldDB" id="A0A2U3D9I1"/>